<dbReference type="GO" id="GO:0005634">
    <property type="term" value="C:nucleus"/>
    <property type="evidence" value="ECO:0007669"/>
    <property type="project" value="UniProtKB-SubCell"/>
</dbReference>
<dbReference type="SUPFAM" id="SSF68906">
    <property type="entry name" value="SAP domain"/>
    <property type="match status" value="1"/>
</dbReference>
<dbReference type="AlphaFoldDB" id="A0AAW1PFM4"/>
<dbReference type="InterPro" id="IPR022656">
    <property type="entry name" value="XPA_C"/>
</dbReference>
<dbReference type="InterPro" id="IPR003034">
    <property type="entry name" value="SAP_dom"/>
</dbReference>
<dbReference type="InterPro" id="IPR037129">
    <property type="entry name" value="XPA_sf"/>
</dbReference>
<dbReference type="Pfam" id="PF05181">
    <property type="entry name" value="XPA_C"/>
    <property type="match status" value="1"/>
</dbReference>
<name>A0AAW1PFM4_9CHLO</name>
<accession>A0AAW1PFM4</accession>
<evidence type="ECO:0000256" key="2">
    <source>
        <dbReference type="ARBA" id="ARBA00022833"/>
    </source>
</evidence>
<dbReference type="SMART" id="SM00513">
    <property type="entry name" value="SAP"/>
    <property type="match status" value="1"/>
</dbReference>
<dbReference type="EMBL" id="JALJOR010000011">
    <property type="protein sequence ID" value="KAK9808630.1"/>
    <property type="molecule type" value="Genomic_DNA"/>
</dbReference>
<evidence type="ECO:0000256" key="1">
    <source>
        <dbReference type="ARBA" id="ARBA00004123"/>
    </source>
</evidence>
<dbReference type="CDD" id="cd21075">
    <property type="entry name" value="DBD_XPA-like"/>
    <property type="match status" value="1"/>
</dbReference>
<keyword evidence="3" id="KW-0539">Nucleus</keyword>
<keyword evidence="6" id="KW-1185">Reference proteome</keyword>
<dbReference type="Proteomes" id="UP001489004">
    <property type="component" value="Unassembled WGS sequence"/>
</dbReference>
<evidence type="ECO:0000313" key="5">
    <source>
        <dbReference type="EMBL" id="KAK9808630.1"/>
    </source>
</evidence>
<comment type="caution">
    <text evidence="5">The sequence shown here is derived from an EMBL/GenBank/DDBJ whole genome shotgun (WGS) entry which is preliminary data.</text>
</comment>
<evidence type="ECO:0000259" key="4">
    <source>
        <dbReference type="PROSITE" id="PS50800"/>
    </source>
</evidence>
<keyword evidence="2" id="KW-0862">Zinc</keyword>
<feature type="domain" description="SAP" evidence="4">
    <location>
        <begin position="89"/>
        <end position="123"/>
    </location>
</feature>
<reference evidence="5 6" key="1">
    <citation type="journal article" date="2024" name="Nat. Commun.">
        <title>Phylogenomics reveals the evolutionary origins of lichenization in chlorophyte algae.</title>
        <authorList>
            <person name="Puginier C."/>
            <person name="Libourel C."/>
            <person name="Otte J."/>
            <person name="Skaloud P."/>
            <person name="Haon M."/>
            <person name="Grisel S."/>
            <person name="Petersen M."/>
            <person name="Berrin J.G."/>
            <person name="Delaux P.M."/>
            <person name="Dal Grande F."/>
            <person name="Keller J."/>
        </authorList>
    </citation>
    <scope>NUCLEOTIDE SEQUENCE [LARGE SCALE GENOMIC DNA]</scope>
    <source>
        <strain evidence="5 6">SAG 2043</strain>
    </source>
</reference>
<dbReference type="InterPro" id="IPR009061">
    <property type="entry name" value="DNA-bd_dom_put_sf"/>
</dbReference>
<sequence length="185" mass="21001">MHKIARKAFRADVNINRDRRNTLKRLTSSAEYKREADAADYFRNAPLTLLSYCAASSWHALAGKCGVVTHQLDCPPEFDTTWKDVEANIDSYDVKQLKTCLKALGQKISGKKAELVERVLGSLPTEQAGASPALKQEVTRARHRRLCQTDAMKQFKLTKKDLQRLPVERKPNPINPDYADMKLFK</sequence>
<gene>
    <name evidence="5" type="ORF">WJX72_000865</name>
</gene>
<dbReference type="PROSITE" id="PS50800">
    <property type="entry name" value="SAP"/>
    <property type="match status" value="1"/>
</dbReference>
<dbReference type="InterPro" id="IPR036361">
    <property type="entry name" value="SAP_dom_sf"/>
</dbReference>
<protein>
    <recommendedName>
        <fullName evidence="4">SAP domain-containing protein</fullName>
    </recommendedName>
</protein>
<dbReference type="Gene3D" id="3.90.530.10">
    <property type="entry name" value="XPA C-terminal domain"/>
    <property type="match status" value="1"/>
</dbReference>
<comment type="subcellular location">
    <subcellularLocation>
        <location evidence="1">Nucleus</location>
    </subcellularLocation>
</comment>
<dbReference type="SUPFAM" id="SSF46955">
    <property type="entry name" value="Putative DNA-binding domain"/>
    <property type="match status" value="1"/>
</dbReference>
<proteinExistence type="predicted"/>
<dbReference type="Pfam" id="PF02037">
    <property type="entry name" value="SAP"/>
    <property type="match status" value="1"/>
</dbReference>
<dbReference type="Gene3D" id="1.10.720.30">
    <property type="entry name" value="SAP domain"/>
    <property type="match status" value="1"/>
</dbReference>
<organism evidence="5 6">
    <name type="scientific">[Myrmecia] bisecta</name>
    <dbReference type="NCBI Taxonomy" id="41462"/>
    <lineage>
        <taxon>Eukaryota</taxon>
        <taxon>Viridiplantae</taxon>
        <taxon>Chlorophyta</taxon>
        <taxon>core chlorophytes</taxon>
        <taxon>Trebouxiophyceae</taxon>
        <taxon>Trebouxiales</taxon>
        <taxon>Trebouxiaceae</taxon>
        <taxon>Myrmecia</taxon>
    </lineage>
</organism>
<evidence type="ECO:0000313" key="6">
    <source>
        <dbReference type="Proteomes" id="UP001489004"/>
    </source>
</evidence>
<evidence type="ECO:0000256" key="3">
    <source>
        <dbReference type="ARBA" id="ARBA00023242"/>
    </source>
</evidence>